<keyword evidence="3" id="KW-0378">Hydrolase</keyword>
<dbReference type="RefSeq" id="WP_209749846.1">
    <property type="nucleotide sequence ID" value="NZ_JBHSMH010000038.1"/>
</dbReference>
<evidence type="ECO:0000256" key="1">
    <source>
        <dbReference type="SAM" id="MobiDB-lite"/>
    </source>
</evidence>
<comment type="caution">
    <text evidence="3">The sequence shown here is derived from an EMBL/GenBank/DDBJ whole genome shotgun (WGS) entry which is preliminary data.</text>
</comment>
<sequence length="304" mass="33968">MPLIHVNGAELHYHLQGTGTPIVFVHPPCIGSRVFTNLRNDLSQDNRTLMFDHRGHGRSGTSRARVTIALLAEDTKRMLDALDIGQAYLCAYSLGSLVALQAMLTHPDRFVGGVLLGGLSEANGWQTRARLKIGLAAEKIGARGLISFPLSWTHADSHEAFYRLRGETRSGDMRKWREYMESALTFSATSRLKEVRQPMLLVCGQRDTEYKHYLRTLQRGLTNFSTAYVPGVKRTLPVHAAGSIGALIRSWVGAQEEERERAHVERRVSRETRGERGDEEVAGSDPFAGPFGRYREDAEAPLYH</sequence>
<feature type="domain" description="AB hydrolase-1" evidence="2">
    <location>
        <begin position="21"/>
        <end position="126"/>
    </location>
</feature>
<name>A0ABW0LW67_9BACL</name>
<dbReference type="SUPFAM" id="SSF53474">
    <property type="entry name" value="alpha/beta-Hydrolases"/>
    <property type="match status" value="1"/>
</dbReference>
<dbReference type="EMBL" id="JBHSMH010000038">
    <property type="protein sequence ID" value="MFC5469571.1"/>
    <property type="molecule type" value="Genomic_DNA"/>
</dbReference>
<dbReference type="Gene3D" id="3.40.50.1820">
    <property type="entry name" value="alpha/beta hydrolase"/>
    <property type="match status" value="1"/>
</dbReference>
<organism evidence="3 4">
    <name type="scientific">Cohnella suwonensis</name>
    <dbReference type="NCBI Taxonomy" id="696072"/>
    <lineage>
        <taxon>Bacteria</taxon>
        <taxon>Bacillati</taxon>
        <taxon>Bacillota</taxon>
        <taxon>Bacilli</taxon>
        <taxon>Bacillales</taxon>
        <taxon>Paenibacillaceae</taxon>
        <taxon>Cohnella</taxon>
    </lineage>
</organism>
<feature type="region of interest" description="Disordered" evidence="1">
    <location>
        <begin position="259"/>
        <end position="304"/>
    </location>
</feature>
<gene>
    <name evidence="3" type="ORF">ACFPPD_12630</name>
</gene>
<dbReference type="InterPro" id="IPR029058">
    <property type="entry name" value="AB_hydrolase_fold"/>
</dbReference>
<evidence type="ECO:0000259" key="2">
    <source>
        <dbReference type="Pfam" id="PF00561"/>
    </source>
</evidence>
<dbReference type="Pfam" id="PF00561">
    <property type="entry name" value="Abhydrolase_1"/>
    <property type="match status" value="1"/>
</dbReference>
<reference evidence="4" key="1">
    <citation type="journal article" date="2019" name="Int. J. Syst. Evol. Microbiol.">
        <title>The Global Catalogue of Microorganisms (GCM) 10K type strain sequencing project: providing services to taxonomists for standard genome sequencing and annotation.</title>
        <authorList>
            <consortium name="The Broad Institute Genomics Platform"/>
            <consortium name="The Broad Institute Genome Sequencing Center for Infectious Disease"/>
            <person name="Wu L."/>
            <person name="Ma J."/>
        </authorList>
    </citation>
    <scope>NUCLEOTIDE SEQUENCE [LARGE SCALE GENOMIC DNA]</scope>
    <source>
        <strain evidence="4">CCUG 57113</strain>
    </source>
</reference>
<proteinExistence type="predicted"/>
<accession>A0ABW0LW67</accession>
<dbReference type="InterPro" id="IPR050228">
    <property type="entry name" value="Carboxylesterase_BioH"/>
</dbReference>
<dbReference type="Proteomes" id="UP001596105">
    <property type="component" value="Unassembled WGS sequence"/>
</dbReference>
<dbReference type="PANTHER" id="PTHR43194">
    <property type="entry name" value="HYDROLASE ALPHA/BETA FOLD FAMILY"/>
    <property type="match status" value="1"/>
</dbReference>
<feature type="compositionally biased region" description="Basic and acidic residues" evidence="1">
    <location>
        <begin position="259"/>
        <end position="276"/>
    </location>
</feature>
<protein>
    <submittedName>
        <fullName evidence="3">Alpha/beta fold hydrolase</fullName>
    </submittedName>
</protein>
<dbReference type="InterPro" id="IPR000073">
    <property type="entry name" value="AB_hydrolase_1"/>
</dbReference>
<dbReference type="GO" id="GO:0016787">
    <property type="term" value="F:hydrolase activity"/>
    <property type="evidence" value="ECO:0007669"/>
    <property type="project" value="UniProtKB-KW"/>
</dbReference>
<evidence type="ECO:0000313" key="3">
    <source>
        <dbReference type="EMBL" id="MFC5469571.1"/>
    </source>
</evidence>
<dbReference type="PANTHER" id="PTHR43194:SF2">
    <property type="entry name" value="PEROXISOMAL MEMBRANE PROTEIN LPX1"/>
    <property type="match status" value="1"/>
</dbReference>
<evidence type="ECO:0000313" key="4">
    <source>
        <dbReference type="Proteomes" id="UP001596105"/>
    </source>
</evidence>
<keyword evidence="4" id="KW-1185">Reference proteome</keyword>